<keyword evidence="1" id="KW-0808">Transferase</keyword>
<dbReference type="GO" id="GO:0016740">
    <property type="term" value="F:transferase activity"/>
    <property type="evidence" value="ECO:0007669"/>
    <property type="project" value="UniProtKB-KW"/>
</dbReference>
<organism evidence="1">
    <name type="scientific">Zea mays</name>
    <name type="common">Maize</name>
    <dbReference type="NCBI Taxonomy" id="4577"/>
    <lineage>
        <taxon>Eukaryota</taxon>
        <taxon>Viridiplantae</taxon>
        <taxon>Streptophyta</taxon>
        <taxon>Embryophyta</taxon>
        <taxon>Tracheophyta</taxon>
        <taxon>Spermatophyta</taxon>
        <taxon>Magnoliopsida</taxon>
        <taxon>Liliopsida</taxon>
        <taxon>Poales</taxon>
        <taxon>Poaceae</taxon>
        <taxon>PACMAD clade</taxon>
        <taxon>Panicoideae</taxon>
        <taxon>Andropogonodae</taxon>
        <taxon>Andropogoneae</taxon>
        <taxon>Tripsacinae</taxon>
        <taxon>Zea</taxon>
    </lineage>
</organism>
<evidence type="ECO:0000313" key="1">
    <source>
        <dbReference type="EMBL" id="ONM11558.1"/>
    </source>
</evidence>
<accession>A0A1D6LBT0</accession>
<proteinExistence type="predicted"/>
<name>A0A1D6LBT0_MAIZE</name>
<dbReference type="EMBL" id="CM007647">
    <property type="protein sequence ID" value="ONM11558.1"/>
    <property type="molecule type" value="Genomic_DNA"/>
</dbReference>
<protein>
    <submittedName>
        <fullName evidence="1">Protein prenylyltransferase superfamily protein</fullName>
    </submittedName>
</protein>
<gene>
    <name evidence="1" type="ORF">ZEAMMB73_Zm00001d034833</name>
</gene>
<dbReference type="AlphaFoldDB" id="A0A1D6LBT0"/>
<sequence>MWQRTVLESFQSNFLAAPGLVSAVTELNFSSETIIVPRHTVLQIMEEFVLV</sequence>
<reference evidence="1" key="1">
    <citation type="submission" date="2015-12" db="EMBL/GenBank/DDBJ databases">
        <title>Update maize B73 reference genome by single molecule sequencing technologies.</title>
        <authorList>
            <consortium name="Maize Genome Sequencing Project"/>
            <person name="Ware D."/>
        </authorList>
    </citation>
    <scope>NUCLEOTIDE SEQUENCE [LARGE SCALE GENOMIC DNA]</scope>
    <source>
        <tissue evidence="1">Seedling</tissue>
    </source>
</reference>